<gene>
    <name evidence="1" type="ORF">M378DRAFT_168420</name>
</gene>
<dbReference type="HOGENOM" id="CLU_3049870_0_0_1"/>
<dbReference type="Proteomes" id="UP000054549">
    <property type="component" value="Unassembled WGS sequence"/>
</dbReference>
<dbReference type="EMBL" id="KN818303">
    <property type="protein sequence ID" value="KIL60139.1"/>
    <property type="molecule type" value="Genomic_DNA"/>
</dbReference>
<dbReference type="AlphaFoldDB" id="A0A0C2T130"/>
<evidence type="ECO:0000313" key="2">
    <source>
        <dbReference type="Proteomes" id="UP000054549"/>
    </source>
</evidence>
<reference evidence="1 2" key="1">
    <citation type="submission" date="2014-04" db="EMBL/GenBank/DDBJ databases">
        <title>Evolutionary Origins and Diversification of the Mycorrhizal Mutualists.</title>
        <authorList>
            <consortium name="DOE Joint Genome Institute"/>
            <consortium name="Mycorrhizal Genomics Consortium"/>
            <person name="Kohler A."/>
            <person name="Kuo A."/>
            <person name="Nagy L.G."/>
            <person name="Floudas D."/>
            <person name="Copeland A."/>
            <person name="Barry K.W."/>
            <person name="Cichocki N."/>
            <person name="Veneault-Fourrey C."/>
            <person name="LaButti K."/>
            <person name="Lindquist E.A."/>
            <person name="Lipzen A."/>
            <person name="Lundell T."/>
            <person name="Morin E."/>
            <person name="Murat C."/>
            <person name="Riley R."/>
            <person name="Ohm R."/>
            <person name="Sun H."/>
            <person name="Tunlid A."/>
            <person name="Henrissat B."/>
            <person name="Grigoriev I.V."/>
            <person name="Hibbett D.S."/>
            <person name="Martin F."/>
        </authorList>
    </citation>
    <scope>NUCLEOTIDE SEQUENCE [LARGE SCALE GENOMIC DNA]</scope>
    <source>
        <strain evidence="1 2">Koide BX008</strain>
    </source>
</reference>
<name>A0A0C2T130_AMAMK</name>
<proteinExistence type="predicted"/>
<protein>
    <submittedName>
        <fullName evidence="1">Uncharacterized protein</fullName>
    </submittedName>
</protein>
<accession>A0A0C2T130</accession>
<evidence type="ECO:0000313" key="1">
    <source>
        <dbReference type="EMBL" id="KIL60139.1"/>
    </source>
</evidence>
<sequence length="54" mass="6350">MSVSNDGTYNIFNRANKVYLFIEKDLKASPHPDPWKLEMHGDKVNLIYLKVGWR</sequence>
<organism evidence="1 2">
    <name type="scientific">Amanita muscaria (strain Koide BX008)</name>
    <dbReference type="NCBI Taxonomy" id="946122"/>
    <lineage>
        <taxon>Eukaryota</taxon>
        <taxon>Fungi</taxon>
        <taxon>Dikarya</taxon>
        <taxon>Basidiomycota</taxon>
        <taxon>Agaricomycotina</taxon>
        <taxon>Agaricomycetes</taxon>
        <taxon>Agaricomycetidae</taxon>
        <taxon>Agaricales</taxon>
        <taxon>Pluteineae</taxon>
        <taxon>Amanitaceae</taxon>
        <taxon>Amanita</taxon>
    </lineage>
</organism>
<keyword evidence="2" id="KW-1185">Reference proteome</keyword>
<dbReference type="InParanoid" id="A0A0C2T130"/>